<dbReference type="InterPro" id="IPR002514">
    <property type="entry name" value="Transposase_8"/>
</dbReference>
<sequence>RQRYTAEFKQEAVKLILIDGTPVKEVSQQLGVPEGVLYSWKQKHLDQLEADAPEGAQSPKEMAAELAQLRKALAKERRMNEILKKTVGYFSNPE</sequence>
<gene>
    <name evidence="1" type="ORF">DDZ13_15260</name>
</gene>
<evidence type="ECO:0000313" key="1">
    <source>
        <dbReference type="EMBL" id="PXA02803.1"/>
    </source>
</evidence>
<proteinExistence type="predicted"/>
<keyword evidence="2" id="KW-1185">Reference proteome</keyword>
<dbReference type="FunCoup" id="A0A317ZF50">
    <property type="interactions" value="10"/>
</dbReference>
<protein>
    <submittedName>
        <fullName evidence="1">IS3 family transposase</fullName>
    </submittedName>
</protein>
<dbReference type="SUPFAM" id="SSF46689">
    <property type="entry name" value="Homeodomain-like"/>
    <property type="match status" value="1"/>
</dbReference>
<reference evidence="1 2" key="1">
    <citation type="submission" date="2018-05" db="EMBL/GenBank/DDBJ databases">
        <title>Coraliomargarita sinensis sp. nov., isolated from a marine solar saltern.</title>
        <authorList>
            <person name="Zhou L.Y."/>
        </authorList>
    </citation>
    <scope>NUCLEOTIDE SEQUENCE [LARGE SCALE GENOMIC DNA]</scope>
    <source>
        <strain evidence="1 2">WN38</strain>
    </source>
</reference>
<feature type="non-terminal residue" evidence="1">
    <location>
        <position position="1"/>
    </location>
</feature>
<dbReference type="Proteomes" id="UP000247099">
    <property type="component" value="Unassembled WGS sequence"/>
</dbReference>
<dbReference type="Gene3D" id="1.10.10.60">
    <property type="entry name" value="Homeodomain-like"/>
    <property type="match status" value="1"/>
</dbReference>
<accession>A0A317ZF50</accession>
<dbReference type="AlphaFoldDB" id="A0A317ZF50"/>
<dbReference type="InParanoid" id="A0A317ZF50"/>
<dbReference type="GO" id="GO:0004803">
    <property type="term" value="F:transposase activity"/>
    <property type="evidence" value="ECO:0007669"/>
    <property type="project" value="InterPro"/>
</dbReference>
<evidence type="ECO:0000313" key="2">
    <source>
        <dbReference type="Proteomes" id="UP000247099"/>
    </source>
</evidence>
<dbReference type="InterPro" id="IPR009057">
    <property type="entry name" value="Homeodomain-like_sf"/>
</dbReference>
<dbReference type="OrthoDB" id="196838at2"/>
<dbReference type="RefSeq" id="WP_146209410.1">
    <property type="nucleotide sequence ID" value="NZ_QHJQ01000031.1"/>
</dbReference>
<dbReference type="GO" id="GO:0003677">
    <property type="term" value="F:DNA binding"/>
    <property type="evidence" value="ECO:0007669"/>
    <property type="project" value="InterPro"/>
</dbReference>
<dbReference type="Pfam" id="PF01527">
    <property type="entry name" value="HTH_Tnp_1"/>
    <property type="match status" value="1"/>
</dbReference>
<name>A0A317ZF50_9BACT</name>
<dbReference type="EMBL" id="QHJQ01000031">
    <property type="protein sequence ID" value="PXA02803.1"/>
    <property type="molecule type" value="Genomic_DNA"/>
</dbReference>
<dbReference type="GO" id="GO:0006313">
    <property type="term" value="P:DNA transposition"/>
    <property type="evidence" value="ECO:0007669"/>
    <property type="project" value="InterPro"/>
</dbReference>
<organism evidence="1 2">
    <name type="scientific">Coraliomargarita sinensis</name>
    <dbReference type="NCBI Taxonomy" id="2174842"/>
    <lineage>
        <taxon>Bacteria</taxon>
        <taxon>Pseudomonadati</taxon>
        <taxon>Verrucomicrobiota</taxon>
        <taxon>Opitutia</taxon>
        <taxon>Puniceicoccales</taxon>
        <taxon>Coraliomargaritaceae</taxon>
        <taxon>Coraliomargarita</taxon>
    </lineage>
</organism>
<comment type="caution">
    <text evidence="1">The sequence shown here is derived from an EMBL/GenBank/DDBJ whole genome shotgun (WGS) entry which is preliminary data.</text>
</comment>